<keyword evidence="2 5" id="KW-0238">DNA-binding</keyword>
<feature type="region of interest" description="Disordered" evidence="7">
    <location>
        <begin position="1"/>
        <end position="75"/>
    </location>
</feature>
<feature type="domain" description="Homeobox" evidence="8">
    <location>
        <begin position="179"/>
        <end position="239"/>
    </location>
</feature>
<dbReference type="PANTHER" id="PTHR24340">
    <property type="entry name" value="HOMEOBOX PROTEIN NKX"/>
    <property type="match status" value="1"/>
</dbReference>
<dbReference type="PROSITE" id="PS50071">
    <property type="entry name" value="HOMEOBOX_2"/>
    <property type="match status" value="1"/>
</dbReference>
<dbReference type="InterPro" id="IPR001356">
    <property type="entry name" value="HD"/>
</dbReference>
<evidence type="ECO:0000256" key="2">
    <source>
        <dbReference type="ARBA" id="ARBA00023125"/>
    </source>
</evidence>
<evidence type="ECO:0000313" key="9">
    <source>
        <dbReference type="EMBL" id="OAD62225.1"/>
    </source>
</evidence>
<dbReference type="AlphaFoldDB" id="A0A310SHQ0"/>
<evidence type="ECO:0000256" key="1">
    <source>
        <dbReference type="ARBA" id="ARBA00004123"/>
    </source>
</evidence>
<accession>A0A310SHQ0</accession>
<dbReference type="InterPro" id="IPR020479">
    <property type="entry name" value="HD_metazoa"/>
</dbReference>
<feature type="DNA-binding region" description="Homeobox" evidence="5">
    <location>
        <begin position="181"/>
        <end position="240"/>
    </location>
</feature>
<sequence>MSDIVEDDKRSEASPKPSQLTPFSIADILSRRTSYTERRASESEEAQGASSFAKKPHQRDYDCPETDHRESQLEDRGQMARFARLPSPDLSVARELDILTRNLVHANISNFGTIPHLAQGTFKHLESLGNMGGYQPVKDSRESSQRQQDEALDMSKNKYLEDGEEDMFEAQNHGQNLQSRKKRSRAAFSHAQVYELERRFAAQKYLSGPERADLARGLKLTETQVKIWFQNRRYKTKRRQQQELGALVNSGNARRVAVRVLVHPDEHLRGLPLRGSGQLPGQMSAPQIHPANKALGGFPYYCLPYHPLLCPPLHSTHIQVQNTIAPDLDPSQLAKLNDEKGREFQVTSSKFAVESGIREKESVKEHTDHQACNDACPGSTGEGVAGATTKETVPSGFSGISKKQFADFSWRSDVEENWRTTGQSTAFHAAPRLRVQKILSLDFSLFSSTLLLPDTAAPKAPTSLVISQELSDDFATEKFGYIGSKIGNFAGGRWTRMKS</sequence>
<dbReference type="OrthoDB" id="6159439at2759"/>
<dbReference type="GO" id="GO:0030154">
    <property type="term" value="P:cell differentiation"/>
    <property type="evidence" value="ECO:0007669"/>
    <property type="project" value="TreeGrafter"/>
</dbReference>
<evidence type="ECO:0000313" key="10">
    <source>
        <dbReference type="Proteomes" id="UP000250275"/>
    </source>
</evidence>
<dbReference type="Proteomes" id="UP000250275">
    <property type="component" value="Unassembled WGS sequence"/>
</dbReference>
<organism evidence="9 10">
    <name type="scientific">Eufriesea mexicana</name>
    <dbReference type="NCBI Taxonomy" id="516756"/>
    <lineage>
        <taxon>Eukaryota</taxon>
        <taxon>Metazoa</taxon>
        <taxon>Ecdysozoa</taxon>
        <taxon>Arthropoda</taxon>
        <taxon>Hexapoda</taxon>
        <taxon>Insecta</taxon>
        <taxon>Pterygota</taxon>
        <taxon>Neoptera</taxon>
        <taxon>Endopterygota</taxon>
        <taxon>Hymenoptera</taxon>
        <taxon>Apocrita</taxon>
        <taxon>Aculeata</taxon>
        <taxon>Apoidea</taxon>
        <taxon>Anthophila</taxon>
        <taxon>Apidae</taxon>
        <taxon>Eufriesea</taxon>
    </lineage>
</organism>
<dbReference type="InterPro" id="IPR050394">
    <property type="entry name" value="Homeobox_NK-like"/>
</dbReference>
<dbReference type="PANTHER" id="PTHR24340:SF73">
    <property type="entry name" value="HOMEOBOX PROTEIN BAGPIPE-RELATED"/>
    <property type="match status" value="1"/>
</dbReference>
<dbReference type="PROSITE" id="PS00027">
    <property type="entry name" value="HOMEOBOX_1"/>
    <property type="match status" value="1"/>
</dbReference>
<evidence type="ECO:0000256" key="5">
    <source>
        <dbReference type="PROSITE-ProRule" id="PRU00108"/>
    </source>
</evidence>
<reference evidence="9 10" key="1">
    <citation type="submission" date="2015-07" db="EMBL/GenBank/DDBJ databases">
        <title>The genome of Eufriesea mexicana.</title>
        <authorList>
            <person name="Pan H."/>
            <person name="Kapheim K."/>
        </authorList>
    </citation>
    <scope>NUCLEOTIDE SEQUENCE [LARGE SCALE GENOMIC DNA]</scope>
    <source>
        <strain evidence="9">0111107269</strain>
        <tissue evidence="9">Whole body</tissue>
    </source>
</reference>
<evidence type="ECO:0000256" key="3">
    <source>
        <dbReference type="ARBA" id="ARBA00023155"/>
    </source>
</evidence>
<evidence type="ECO:0000259" key="8">
    <source>
        <dbReference type="PROSITE" id="PS50071"/>
    </source>
</evidence>
<dbReference type="EMBL" id="KQ759879">
    <property type="protein sequence ID" value="OAD62225.1"/>
    <property type="molecule type" value="Genomic_DNA"/>
</dbReference>
<feature type="compositionally biased region" description="Basic and acidic residues" evidence="7">
    <location>
        <begin position="58"/>
        <end position="75"/>
    </location>
</feature>
<dbReference type="GO" id="GO:0000978">
    <property type="term" value="F:RNA polymerase II cis-regulatory region sequence-specific DNA binding"/>
    <property type="evidence" value="ECO:0007669"/>
    <property type="project" value="TreeGrafter"/>
</dbReference>
<dbReference type="SUPFAM" id="SSF46689">
    <property type="entry name" value="Homeodomain-like"/>
    <property type="match status" value="1"/>
</dbReference>
<dbReference type="InterPro" id="IPR009057">
    <property type="entry name" value="Homeodomain-like_sf"/>
</dbReference>
<keyword evidence="10" id="KW-1185">Reference proteome</keyword>
<dbReference type="Pfam" id="PF00046">
    <property type="entry name" value="Homeodomain"/>
    <property type="match status" value="1"/>
</dbReference>
<dbReference type="InterPro" id="IPR017970">
    <property type="entry name" value="Homeobox_CS"/>
</dbReference>
<dbReference type="PRINTS" id="PR00024">
    <property type="entry name" value="HOMEOBOX"/>
</dbReference>
<evidence type="ECO:0000256" key="6">
    <source>
        <dbReference type="RuleBase" id="RU000682"/>
    </source>
</evidence>
<name>A0A310SHQ0_9HYME</name>
<dbReference type="Gene3D" id="1.10.10.60">
    <property type="entry name" value="Homeodomain-like"/>
    <property type="match status" value="1"/>
</dbReference>
<dbReference type="GO" id="GO:0005634">
    <property type="term" value="C:nucleus"/>
    <property type="evidence" value="ECO:0007669"/>
    <property type="project" value="UniProtKB-SubCell"/>
</dbReference>
<comment type="subcellular location">
    <subcellularLocation>
        <location evidence="1 5 6">Nucleus</location>
    </subcellularLocation>
</comment>
<evidence type="ECO:0000256" key="4">
    <source>
        <dbReference type="ARBA" id="ARBA00023242"/>
    </source>
</evidence>
<dbReference type="CDD" id="cd00086">
    <property type="entry name" value="homeodomain"/>
    <property type="match status" value="1"/>
</dbReference>
<keyword evidence="4 5" id="KW-0539">Nucleus</keyword>
<dbReference type="SMART" id="SM00389">
    <property type="entry name" value="HOX"/>
    <property type="match status" value="1"/>
</dbReference>
<evidence type="ECO:0000256" key="7">
    <source>
        <dbReference type="SAM" id="MobiDB-lite"/>
    </source>
</evidence>
<proteinExistence type="predicted"/>
<keyword evidence="3 5" id="KW-0371">Homeobox</keyword>
<dbReference type="GO" id="GO:0000981">
    <property type="term" value="F:DNA-binding transcription factor activity, RNA polymerase II-specific"/>
    <property type="evidence" value="ECO:0007669"/>
    <property type="project" value="InterPro"/>
</dbReference>
<protein>
    <submittedName>
        <fullName evidence="9">Homeobox protein Nkx-3.2</fullName>
    </submittedName>
</protein>
<gene>
    <name evidence="9" type="ORF">WN48_06866</name>
</gene>